<feature type="transmembrane region" description="Helical" evidence="7">
    <location>
        <begin position="132"/>
        <end position="152"/>
    </location>
</feature>
<evidence type="ECO:0000256" key="3">
    <source>
        <dbReference type="ARBA" id="ARBA00022692"/>
    </source>
</evidence>
<reference evidence="9 10" key="1">
    <citation type="journal article" date="2016" name="Fungal Biol.">
        <title>The genome of Xylona heveae provides a window into fungal endophytism.</title>
        <authorList>
            <person name="Gazis R."/>
            <person name="Kuo A."/>
            <person name="Riley R."/>
            <person name="LaButti K."/>
            <person name="Lipzen A."/>
            <person name="Lin J."/>
            <person name="Amirebrahimi M."/>
            <person name="Hesse C.N."/>
            <person name="Spatafora J.W."/>
            <person name="Henrissat B."/>
            <person name="Hainaut M."/>
            <person name="Grigoriev I.V."/>
            <person name="Hibbett D.S."/>
        </authorList>
    </citation>
    <scope>NUCLEOTIDE SEQUENCE [LARGE SCALE GENOMIC DNA]</scope>
    <source>
        <strain evidence="9 10">TC161</strain>
    </source>
</reference>
<keyword evidence="3 7" id="KW-0812">Transmembrane</keyword>
<evidence type="ECO:0000256" key="5">
    <source>
        <dbReference type="ARBA" id="ARBA00022989"/>
    </source>
</evidence>
<keyword evidence="5 7" id="KW-1133">Transmembrane helix</keyword>
<evidence type="ECO:0000313" key="10">
    <source>
        <dbReference type="Proteomes" id="UP000076632"/>
    </source>
</evidence>
<feature type="transmembrane region" description="Helical" evidence="7">
    <location>
        <begin position="64"/>
        <end position="85"/>
    </location>
</feature>
<keyword evidence="10" id="KW-1185">Reference proteome</keyword>
<dbReference type="PANTHER" id="PTHR31204:SF1">
    <property type="entry name" value="SIGMA INTRACELLULAR RECEPTOR 2"/>
    <property type="match status" value="1"/>
</dbReference>
<dbReference type="Proteomes" id="UP000076632">
    <property type="component" value="Unassembled WGS sequence"/>
</dbReference>
<dbReference type="EMBL" id="KV407455">
    <property type="protein sequence ID" value="KZF25383.1"/>
    <property type="molecule type" value="Genomic_DNA"/>
</dbReference>
<name>A0A165ITU5_XYLHT</name>
<protein>
    <recommendedName>
        <fullName evidence="7">Efficient mitochondria targeting-associated protein 19</fullName>
    </recommendedName>
</protein>
<dbReference type="GeneID" id="28900939"/>
<dbReference type="FunCoup" id="A0A165ITU5">
    <property type="interactions" value="40"/>
</dbReference>
<dbReference type="PROSITE" id="PS51751">
    <property type="entry name" value="EXPERA"/>
    <property type="match status" value="1"/>
</dbReference>
<dbReference type="Pfam" id="PF05241">
    <property type="entry name" value="EBP"/>
    <property type="match status" value="1"/>
</dbReference>
<evidence type="ECO:0000256" key="4">
    <source>
        <dbReference type="ARBA" id="ARBA00022824"/>
    </source>
</evidence>
<organism evidence="9 10">
    <name type="scientific">Xylona heveae (strain CBS 132557 / TC161)</name>
    <dbReference type="NCBI Taxonomy" id="1328760"/>
    <lineage>
        <taxon>Eukaryota</taxon>
        <taxon>Fungi</taxon>
        <taxon>Dikarya</taxon>
        <taxon>Ascomycota</taxon>
        <taxon>Pezizomycotina</taxon>
        <taxon>Xylonomycetes</taxon>
        <taxon>Xylonales</taxon>
        <taxon>Xylonaceae</taxon>
        <taxon>Xylona</taxon>
    </lineage>
</organism>
<evidence type="ECO:0000256" key="1">
    <source>
        <dbReference type="ARBA" id="ARBA00004477"/>
    </source>
</evidence>
<evidence type="ECO:0000256" key="2">
    <source>
        <dbReference type="ARBA" id="ARBA00009096"/>
    </source>
</evidence>
<dbReference type="AlphaFoldDB" id="A0A165ITU5"/>
<dbReference type="PANTHER" id="PTHR31204">
    <property type="entry name" value="SIGMA INTRACELLULAR RECEPTOR 2"/>
    <property type="match status" value="1"/>
</dbReference>
<dbReference type="RefSeq" id="XP_018190938.1">
    <property type="nucleotide sequence ID" value="XM_018335802.1"/>
</dbReference>
<dbReference type="GO" id="GO:0005789">
    <property type="term" value="C:endoplasmic reticulum membrane"/>
    <property type="evidence" value="ECO:0007669"/>
    <property type="project" value="UniProtKB-SubCell"/>
</dbReference>
<keyword evidence="4 7" id="KW-0256">Endoplasmic reticulum</keyword>
<evidence type="ECO:0000259" key="8">
    <source>
        <dbReference type="PROSITE" id="PS51751"/>
    </source>
</evidence>
<proteinExistence type="inferred from homology"/>
<comment type="subcellular location">
    <subcellularLocation>
        <location evidence="1">Endoplasmic reticulum membrane</location>
        <topology evidence="1">Multi-pass membrane protein</topology>
    </subcellularLocation>
</comment>
<feature type="domain" description="EXPERA" evidence="8">
    <location>
        <begin position="10"/>
        <end position="145"/>
    </location>
</feature>
<dbReference type="InParanoid" id="A0A165ITU5"/>
<dbReference type="OMA" id="EFKDPMV"/>
<gene>
    <name evidence="9" type="ORF">L228DRAFT_280624</name>
</gene>
<keyword evidence="6 7" id="KW-0472">Membrane</keyword>
<feature type="transmembrane region" description="Helical" evidence="7">
    <location>
        <begin position="97"/>
        <end position="120"/>
    </location>
</feature>
<accession>A0A165ITU5</accession>
<dbReference type="PIRSF" id="PIRSF031032">
    <property type="entry name" value="TMP_97_prd"/>
    <property type="match status" value="1"/>
</dbReference>
<dbReference type="InterPro" id="IPR016964">
    <property type="entry name" value="Sigma2_recept"/>
</dbReference>
<dbReference type="STRING" id="1328760.A0A165ITU5"/>
<comment type="similarity">
    <text evidence="2">Belongs to the TMEM97/sigma-2 receptor family.</text>
</comment>
<evidence type="ECO:0000256" key="7">
    <source>
        <dbReference type="PIRNR" id="PIRNR031032"/>
    </source>
</evidence>
<feature type="transmembrane region" description="Helical" evidence="7">
    <location>
        <begin position="12"/>
        <end position="34"/>
    </location>
</feature>
<evidence type="ECO:0000256" key="6">
    <source>
        <dbReference type="ARBA" id="ARBA00023136"/>
    </source>
</evidence>
<sequence length="167" mass="19433">MAVPLASRKCDLLYLLFFAIHIPIMFLVDLAPFYPDSFRPQVITAIREWYIKTYRDQFFSSPPAWFNAYLLLEALYHLPLSIWAIGALKRDDPKIPLHLLIFALEAGMTTMTCIADYLSWDISRQEKIDLGFLYVPYLALAVFMGIDMFCRLNSQINSRVQKDKKQV</sequence>
<dbReference type="InterPro" id="IPR051987">
    <property type="entry name" value="Sigma-2_receptor-like"/>
</dbReference>
<evidence type="ECO:0000313" key="9">
    <source>
        <dbReference type="EMBL" id="KZF25383.1"/>
    </source>
</evidence>
<dbReference type="OrthoDB" id="433124at2759"/>
<dbReference type="InterPro" id="IPR033118">
    <property type="entry name" value="EXPERA"/>
</dbReference>